<dbReference type="CDD" id="cd00110">
    <property type="entry name" value="LamG"/>
    <property type="match status" value="1"/>
</dbReference>
<sequence>MNWPGYFGSLVLRLLVLLHLWNCLCLSFILDGSPTSFAQFPRWLAGLNGTLSLKFRTREPNGLLLYTDDGGTYDFFEVKLVEGNARLRFNLGGGTAILSAGKNLHDSHWHTLKITRNAEETILTVDSDVQKRLTAGPDYLFGNATTNSAVFIGGLPEWYGSKLSLLALPSAFFEPRFQGAVKDVVFTSDDGIQKAQELQESQGIRTASLHPQFSSNGEEVISADDHCEKDNPCLNGGACISTDGGPICDCRATDYEGDLCEQSESFAGVFCFYAQFIVCRRLRKGKKLLWA</sequence>
<dbReference type="AlphaFoldDB" id="A0A8X6X342"/>
<evidence type="ECO:0000313" key="7">
    <source>
        <dbReference type="Proteomes" id="UP000886998"/>
    </source>
</evidence>
<dbReference type="Pfam" id="PF00008">
    <property type="entry name" value="EGF"/>
    <property type="match status" value="1"/>
</dbReference>
<comment type="caution">
    <text evidence="6">The sequence shown here is derived from an EMBL/GenBank/DDBJ whole genome shotgun (WGS) entry which is preliminary data.</text>
</comment>
<accession>A0A8X6X342</accession>
<gene>
    <name evidence="6" type="ORF">TNIN_17951</name>
</gene>
<dbReference type="Proteomes" id="UP000886998">
    <property type="component" value="Unassembled WGS sequence"/>
</dbReference>
<dbReference type="Pfam" id="PF02210">
    <property type="entry name" value="Laminin_G_2"/>
    <property type="match status" value="1"/>
</dbReference>
<dbReference type="PANTHER" id="PTHR15036:SF85">
    <property type="entry name" value="SP2353, ISOFORM A"/>
    <property type="match status" value="1"/>
</dbReference>
<dbReference type="InterPro" id="IPR050372">
    <property type="entry name" value="Neurexin-related_CASP"/>
</dbReference>
<dbReference type="SUPFAM" id="SSF49899">
    <property type="entry name" value="Concanavalin A-like lectins/glucanases"/>
    <property type="match status" value="1"/>
</dbReference>
<organism evidence="6 7">
    <name type="scientific">Trichonephila inaurata madagascariensis</name>
    <dbReference type="NCBI Taxonomy" id="2747483"/>
    <lineage>
        <taxon>Eukaryota</taxon>
        <taxon>Metazoa</taxon>
        <taxon>Ecdysozoa</taxon>
        <taxon>Arthropoda</taxon>
        <taxon>Chelicerata</taxon>
        <taxon>Arachnida</taxon>
        <taxon>Araneae</taxon>
        <taxon>Araneomorphae</taxon>
        <taxon>Entelegynae</taxon>
        <taxon>Araneoidea</taxon>
        <taxon>Nephilidae</taxon>
        <taxon>Trichonephila</taxon>
        <taxon>Trichonephila inaurata</taxon>
    </lineage>
</organism>
<dbReference type="InterPro" id="IPR013320">
    <property type="entry name" value="ConA-like_dom_sf"/>
</dbReference>
<dbReference type="OrthoDB" id="6410399at2759"/>
<dbReference type="PANTHER" id="PTHR15036">
    <property type="entry name" value="PIKACHURIN-LIKE PROTEIN"/>
    <property type="match status" value="1"/>
</dbReference>
<dbReference type="InterPro" id="IPR001791">
    <property type="entry name" value="Laminin_G"/>
</dbReference>
<evidence type="ECO:0000313" key="6">
    <source>
        <dbReference type="EMBL" id="GFY46044.1"/>
    </source>
</evidence>
<dbReference type="SMART" id="SM00181">
    <property type="entry name" value="EGF"/>
    <property type="match status" value="1"/>
</dbReference>
<keyword evidence="2" id="KW-0245">EGF-like domain</keyword>
<keyword evidence="3" id="KW-0732">Signal</keyword>
<dbReference type="GO" id="GO:0016020">
    <property type="term" value="C:membrane"/>
    <property type="evidence" value="ECO:0007669"/>
    <property type="project" value="UniProtKB-SubCell"/>
</dbReference>
<keyword evidence="1" id="KW-1015">Disulfide bond</keyword>
<feature type="domain" description="EGF-like" evidence="5">
    <location>
        <begin position="223"/>
        <end position="261"/>
    </location>
</feature>
<feature type="signal peptide" evidence="3">
    <location>
        <begin position="1"/>
        <end position="25"/>
    </location>
</feature>
<dbReference type="PROSITE" id="PS50025">
    <property type="entry name" value="LAM_G_DOMAIN"/>
    <property type="match status" value="1"/>
</dbReference>
<dbReference type="SUPFAM" id="SSF57196">
    <property type="entry name" value="EGF/Laminin"/>
    <property type="match status" value="1"/>
</dbReference>
<dbReference type="SMART" id="SM00282">
    <property type="entry name" value="LamG"/>
    <property type="match status" value="1"/>
</dbReference>
<keyword evidence="7" id="KW-1185">Reference proteome</keyword>
<dbReference type="CDD" id="cd00054">
    <property type="entry name" value="EGF_CA"/>
    <property type="match status" value="1"/>
</dbReference>
<dbReference type="Gene3D" id="2.10.25.10">
    <property type="entry name" value="Laminin"/>
    <property type="match status" value="1"/>
</dbReference>
<evidence type="ECO:0000259" key="5">
    <source>
        <dbReference type="PROSITE" id="PS50026"/>
    </source>
</evidence>
<evidence type="ECO:0000256" key="2">
    <source>
        <dbReference type="PROSITE-ProRule" id="PRU00076"/>
    </source>
</evidence>
<protein>
    <submittedName>
        <fullName evidence="6">Neurexin-3</fullName>
    </submittedName>
</protein>
<dbReference type="PROSITE" id="PS50026">
    <property type="entry name" value="EGF_3"/>
    <property type="match status" value="1"/>
</dbReference>
<dbReference type="InterPro" id="IPR000742">
    <property type="entry name" value="EGF"/>
</dbReference>
<feature type="domain" description="Laminin G" evidence="4">
    <location>
        <begin position="27"/>
        <end position="227"/>
    </location>
</feature>
<evidence type="ECO:0000256" key="1">
    <source>
        <dbReference type="ARBA" id="ARBA00023157"/>
    </source>
</evidence>
<reference evidence="6" key="1">
    <citation type="submission" date="2020-08" db="EMBL/GenBank/DDBJ databases">
        <title>Multicomponent nature underlies the extraordinary mechanical properties of spider dragline silk.</title>
        <authorList>
            <person name="Kono N."/>
            <person name="Nakamura H."/>
            <person name="Mori M."/>
            <person name="Yoshida Y."/>
            <person name="Ohtoshi R."/>
            <person name="Malay A.D."/>
            <person name="Moran D.A.P."/>
            <person name="Tomita M."/>
            <person name="Numata K."/>
            <person name="Arakawa K."/>
        </authorList>
    </citation>
    <scope>NUCLEOTIDE SEQUENCE</scope>
</reference>
<evidence type="ECO:0000259" key="4">
    <source>
        <dbReference type="PROSITE" id="PS50025"/>
    </source>
</evidence>
<proteinExistence type="predicted"/>
<evidence type="ECO:0000256" key="3">
    <source>
        <dbReference type="SAM" id="SignalP"/>
    </source>
</evidence>
<name>A0A8X6X342_9ARAC</name>
<dbReference type="Gene3D" id="2.60.120.200">
    <property type="match status" value="1"/>
</dbReference>
<feature type="chain" id="PRO_5036479788" evidence="3">
    <location>
        <begin position="26"/>
        <end position="291"/>
    </location>
</feature>
<comment type="caution">
    <text evidence="2">Lacks conserved residue(s) required for the propagation of feature annotation.</text>
</comment>
<dbReference type="EMBL" id="BMAV01005186">
    <property type="protein sequence ID" value="GFY46044.1"/>
    <property type="molecule type" value="Genomic_DNA"/>
</dbReference>